<dbReference type="Proteomes" id="UP000037737">
    <property type="component" value="Unassembled WGS sequence"/>
</dbReference>
<keyword evidence="2" id="KW-1277">Toxin-antitoxin system</keyword>
<dbReference type="EMBL" id="LAVO01000001">
    <property type="protein sequence ID" value="KOS11991.1"/>
    <property type="molecule type" value="Genomic_DNA"/>
</dbReference>
<comment type="caution">
    <text evidence="3">The sequence shown here is derived from an EMBL/GenBank/DDBJ whole genome shotgun (WGS) entry which is preliminary data.</text>
</comment>
<dbReference type="PATRIC" id="fig|84292.3.peg.150"/>
<dbReference type="SUPFAM" id="SSF50118">
    <property type="entry name" value="Cell growth inhibitor/plasmid maintenance toxic component"/>
    <property type="match status" value="1"/>
</dbReference>
<dbReference type="Pfam" id="PF02452">
    <property type="entry name" value="PemK_toxin"/>
    <property type="match status" value="1"/>
</dbReference>
<dbReference type="OrthoDB" id="9808744at2"/>
<dbReference type="InterPro" id="IPR011067">
    <property type="entry name" value="Plasmid_toxin/cell-grow_inhib"/>
</dbReference>
<organism evidence="3 4">
    <name type="scientific">Microbacterium aurantiacum</name>
    <dbReference type="NCBI Taxonomy" id="162393"/>
    <lineage>
        <taxon>Bacteria</taxon>
        <taxon>Bacillati</taxon>
        <taxon>Actinomycetota</taxon>
        <taxon>Actinomycetes</taxon>
        <taxon>Micrococcales</taxon>
        <taxon>Microbacteriaceae</taxon>
        <taxon>Microbacterium</taxon>
    </lineage>
</organism>
<evidence type="ECO:0000313" key="3">
    <source>
        <dbReference type="EMBL" id="KOS11991.1"/>
    </source>
</evidence>
<sequence length="114" mass="12202">MTASELAPGTISWAQLEPVQGREQGGHRPILVISSAGYLEAVTTLVVVLPITTTDRGWPNHVRVAGPSGLDRPSWVMTEQPRTLARSRITGIAGVVSDACLASVRVWLGDFLDL</sequence>
<dbReference type="GO" id="GO:0016075">
    <property type="term" value="P:rRNA catabolic process"/>
    <property type="evidence" value="ECO:0007669"/>
    <property type="project" value="TreeGrafter"/>
</dbReference>
<dbReference type="GO" id="GO:0004521">
    <property type="term" value="F:RNA endonuclease activity"/>
    <property type="evidence" value="ECO:0007669"/>
    <property type="project" value="TreeGrafter"/>
</dbReference>
<dbReference type="Gene3D" id="2.30.30.110">
    <property type="match status" value="1"/>
</dbReference>
<keyword evidence="4" id="KW-1185">Reference proteome</keyword>
<dbReference type="AlphaFoldDB" id="A0A0M8MR62"/>
<evidence type="ECO:0000313" key="4">
    <source>
        <dbReference type="Proteomes" id="UP000037737"/>
    </source>
</evidence>
<gene>
    <name evidence="3" type="ORF">XI38_00705</name>
</gene>
<dbReference type="GO" id="GO:0003677">
    <property type="term" value="F:DNA binding"/>
    <property type="evidence" value="ECO:0007669"/>
    <property type="project" value="InterPro"/>
</dbReference>
<name>A0A0M8MR62_9MICO</name>
<dbReference type="PANTHER" id="PTHR33988">
    <property type="entry name" value="ENDORIBONUCLEASE MAZF-RELATED"/>
    <property type="match status" value="1"/>
</dbReference>
<evidence type="ECO:0000256" key="2">
    <source>
        <dbReference type="ARBA" id="ARBA00022649"/>
    </source>
</evidence>
<dbReference type="KEGG" id="mcw:A8L33_05580"/>
<comment type="similarity">
    <text evidence="1">Belongs to the PemK/MazF family.</text>
</comment>
<proteinExistence type="inferred from homology"/>
<dbReference type="InterPro" id="IPR003477">
    <property type="entry name" value="PemK-like"/>
</dbReference>
<reference evidence="3" key="1">
    <citation type="submission" date="2015-04" db="EMBL/GenBank/DDBJ databases">
        <title>Complete genome sequence of Microbacterium chocolatum SIT 101, a bacterium enantioselectively hydrolyzing mesomeric diesters.</title>
        <authorList>
            <person name="Li X."/>
            <person name="Xu Y."/>
        </authorList>
    </citation>
    <scope>NUCLEOTIDE SEQUENCE [LARGE SCALE GENOMIC DNA]</scope>
    <source>
        <strain evidence="3">SIT 101</strain>
    </source>
</reference>
<accession>A0A0M8MR62</accession>
<dbReference type="GO" id="GO:0006402">
    <property type="term" value="P:mRNA catabolic process"/>
    <property type="evidence" value="ECO:0007669"/>
    <property type="project" value="TreeGrafter"/>
</dbReference>
<protein>
    <submittedName>
        <fullName evidence="3">Growth inhibitor PemK</fullName>
    </submittedName>
</protein>
<evidence type="ECO:0000256" key="1">
    <source>
        <dbReference type="ARBA" id="ARBA00007521"/>
    </source>
</evidence>